<dbReference type="EMBL" id="UINC01017311">
    <property type="protein sequence ID" value="SVA71599.1"/>
    <property type="molecule type" value="Genomic_DNA"/>
</dbReference>
<dbReference type="PRINTS" id="PR00420">
    <property type="entry name" value="RNGMNOXGNASE"/>
</dbReference>
<dbReference type="InterPro" id="IPR050407">
    <property type="entry name" value="Geranylgeranyl_reductase"/>
</dbReference>
<evidence type="ECO:0000259" key="1">
    <source>
        <dbReference type="Pfam" id="PF01494"/>
    </source>
</evidence>
<dbReference type="InterPro" id="IPR036188">
    <property type="entry name" value="FAD/NAD-bd_sf"/>
</dbReference>
<name>A0A381Y3E4_9ZZZZ</name>
<dbReference type="PANTHER" id="PTHR42685:SF22">
    <property type="entry name" value="CONDITIONED MEDIUM FACTOR RECEPTOR 1"/>
    <property type="match status" value="1"/>
</dbReference>
<protein>
    <recommendedName>
        <fullName evidence="1">FAD-binding domain-containing protein</fullName>
    </recommendedName>
</protein>
<dbReference type="Gene3D" id="3.50.50.60">
    <property type="entry name" value="FAD/NAD(P)-binding domain"/>
    <property type="match status" value="1"/>
</dbReference>
<reference evidence="2" key="1">
    <citation type="submission" date="2018-05" db="EMBL/GenBank/DDBJ databases">
        <authorList>
            <person name="Lanie J.A."/>
            <person name="Ng W.-L."/>
            <person name="Kazmierczak K.M."/>
            <person name="Andrzejewski T.M."/>
            <person name="Davidsen T.M."/>
            <person name="Wayne K.J."/>
            <person name="Tettelin H."/>
            <person name="Glass J.I."/>
            <person name="Rusch D."/>
            <person name="Podicherti R."/>
            <person name="Tsui H.-C.T."/>
            <person name="Winkler M.E."/>
        </authorList>
    </citation>
    <scope>NUCLEOTIDE SEQUENCE</scope>
</reference>
<dbReference type="SUPFAM" id="SSF51905">
    <property type="entry name" value="FAD/NAD(P)-binding domain"/>
    <property type="match status" value="1"/>
</dbReference>
<organism evidence="2">
    <name type="scientific">marine metagenome</name>
    <dbReference type="NCBI Taxonomy" id="408172"/>
    <lineage>
        <taxon>unclassified sequences</taxon>
        <taxon>metagenomes</taxon>
        <taxon>ecological metagenomes</taxon>
    </lineage>
</organism>
<sequence>MSSTDFDIITIGGGLGGASLAKVMAEHGAQVLVLESETKFKDRVRGEAMVSWGVNEAKELGIYSNLRDAGGWDVEFLEVSLEAGKPVRRQLRSTTNPSEPRFNFYHPDIQESLLQAASDAGAVIQRGARVRNLRLGDSHVVVATVAGVEKEFTARLVVGADGRYSRSRGWGGFQVSENPESTFCAGLLFQGMTAPDDTTHNFRIFEKSLNALLFPQRSGMVRAYLCYPMAWGEQLSADKDIRRFINWSVEAGTPKGYFEGAVPAGPLASFKSASTWVEHPYRNSVALIGDAAGATDPMWGQGLSLTLRDVRVLRDHLLGERDWEKSGHAYAEEHDRYFTVCNTVQAWHERLLVETGQEANALRDRVFQLWKLDPTRRLDTFASGPDHPIDESVRRRFFGEDW</sequence>
<proteinExistence type="predicted"/>
<accession>A0A381Y3E4</accession>
<dbReference type="InterPro" id="IPR002938">
    <property type="entry name" value="FAD-bd"/>
</dbReference>
<dbReference type="AlphaFoldDB" id="A0A381Y3E4"/>
<feature type="domain" description="FAD-binding" evidence="1">
    <location>
        <begin position="7"/>
        <end position="341"/>
    </location>
</feature>
<dbReference type="Pfam" id="PF01494">
    <property type="entry name" value="FAD_binding_3"/>
    <property type="match status" value="1"/>
</dbReference>
<gene>
    <name evidence="2" type="ORF">METZ01_LOCUS124453</name>
</gene>
<evidence type="ECO:0000313" key="2">
    <source>
        <dbReference type="EMBL" id="SVA71599.1"/>
    </source>
</evidence>
<dbReference type="GO" id="GO:0071949">
    <property type="term" value="F:FAD binding"/>
    <property type="evidence" value="ECO:0007669"/>
    <property type="project" value="InterPro"/>
</dbReference>
<dbReference type="PANTHER" id="PTHR42685">
    <property type="entry name" value="GERANYLGERANYL DIPHOSPHATE REDUCTASE"/>
    <property type="match status" value="1"/>
</dbReference>